<accession>A0A267G5Z3</accession>
<dbReference type="AlphaFoldDB" id="A0A267G5Z3"/>
<dbReference type="Proteomes" id="UP000215902">
    <property type="component" value="Unassembled WGS sequence"/>
</dbReference>
<comment type="caution">
    <text evidence="2">The sequence shown here is derived from an EMBL/GenBank/DDBJ whole genome shotgun (WGS) entry which is preliminary data.</text>
</comment>
<sequence length="111" mass="11862">MRVFTNLATFAQLLLAASSLLLSEVWLDILYIPGHHFAAKCQPASAISPNPCTVLVNQRLLCRCSDFQLPVSLLHLLASFGTTAAAPPQLCPDIKTAQLSPGSHQVQSAPP</sequence>
<feature type="chain" id="PRO_5012628066" evidence="1">
    <location>
        <begin position="17"/>
        <end position="111"/>
    </location>
</feature>
<keyword evidence="3" id="KW-1185">Reference proteome</keyword>
<reference evidence="2 3" key="1">
    <citation type="submission" date="2017-06" db="EMBL/GenBank/DDBJ databases">
        <title>A platform for efficient transgenesis in Macrostomum lignano, a flatworm model organism for stem cell research.</title>
        <authorList>
            <person name="Berezikov E."/>
        </authorList>
    </citation>
    <scope>NUCLEOTIDE SEQUENCE [LARGE SCALE GENOMIC DNA]</scope>
    <source>
        <strain evidence="2">DV1</strain>
        <tissue evidence="2">Whole organism</tissue>
    </source>
</reference>
<evidence type="ECO:0000313" key="3">
    <source>
        <dbReference type="Proteomes" id="UP000215902"/>
    </source>
</evidence>
<gene>
    <name evidence="2" type="ORF">BOX15_Mlig012231g3</name>
</gene>
<keyword evidence="1" id="KW-0732">Signal</keyword>
<evidence type="ECO:0000256" key="1">
    <source>
        <dbReference type="SAM" id="SignalP"/>
    </source>
</evidence>
<organism evidence="2 3">
    <name type="scientific">Macrostomum lignano</name>
    <dbReference type="NCBI Taxonomy" id="282301"/>
    <lineage>
        <taxon>Eukaryota</taxon>
        <taxon>Metazoa</taxon>
        <taxon>Spiralia</taxon>
        <taxon>Lophotrochozoa</taxon>
        <taxon>Platyhelminthes</taxon>
        <taxon>Rhabditophora</taxon>
        <taxon>Macrostomorpha</taxon>
        <taxon>Macrostomida</taxon>
        <taxon>Macrostomidae</taxon>
        <taxon>Macrostomum</taxon>
    </lineage>
</organism>
<feature type="signal peptide" evidence="1">
    <location>
        <begin position="1"/>
        <end position="16"/>
    </location>
</feature>
<proteinExistence type="predicted"/>
<evidence type="ECO:0000313" key="2">
    <source>
        <dbReference type="EMBL" id="PAA80672.1"/>
    </source>
</evidence>
<protein>
    <submittedName>
        <fullName evidence="2">Uncharacterized protein</fullName>
    </submittedName>
</protein>
<name>A0A267G5Z3_9PLAT</name>
<dbReference type="EMBL" id="NIVC01000571">
    <property type="protein sequence ID" value="PAA80672.1"/>
    <property type="molecule type" value="Genomic_DNA"/>
</dbReference>